<dbReference type="RefSeq" id="WP_000094273.1">
    <property type="nucleotide sequence ID" value="NZ_JEWH01000073.1"/>
</dbReference>
<name>A0A009HZJ7_ACIB9</name>
<accession>A0A009HZJ7</accession>
<dbReference type="Proteomes" id="UP000020595">
    <property type="component" value="Unassembled WGS sequence"/>
</dbReference>
<evidence type="ECO:0000313" key="1">
    <source>
        <dbReference type="EMBL" id="EXB03781.1"/>
    </source>
</evidence>
<reference evidence="1 2" key="1">
    <citation type="submission" date="2014-02" db="EMBL/GenBank/DDBJ databases">
        <title>Comparative genomics and transcriptomics to identify genetic mechanisms underlying the emergence of carbapenem resistant Acinetobacter baumannii (CRAb).</title>
        <authorList>
            <person name="Harris A.D."/>
            <person name="Johnson K.J."/>
            <person name="George J."/>
            <person name="Shefchek K."/>
            <person name="Daugherty S.C."/>
            <person name="Parankush S."/>
            <person name="Sadzewicz L."/>
            <person name="Tallon L."/>
            <person name="Sengamalay N."/>
            <person name="Hazen T.H."/>
            <person name="Rasko D.A."/>
        </authorList>
    </citation>
    <scope>NUCLEOTIDE SEQUENCE [LARGE SCALE GENOMIC DNA]</scope>
    <source>
        <strain evidence="1 2">1295743</strain>
    </source>
</reference>
<gene>
    <name evidence="1" type="ORF">J512_3744</name>
</gene>
<dbReference type="InterPro" id="IPR044000">
    <property type="entry name" value="Phage_tube_2"/>
</dbReference>
<sequence length="305" mass="33329">MSSGAKIRLYACEEAVLGTTPANPVWYTVRRVTDSLTENVTTEDSSEVVDSRFRQGAVVTEAEVTGQLEFELSLGTFDLFLNVLAFNNWAANALSFGGGVRKSLTLVKVFEDIGQVFIYRGIQVNTGEMTIQTTGKITGNFGLVGSSFTRQQVNPVTNPIPASTRPLVSMPNVEKLLINGQSIQGKACLQTLTINFSNNLEAIRCIGSGKYTPEFYLEKMMDIGVNANFMFSATSAAWIDAIKTRDVFTLTFDITDTKGSKYSFNFPQLEVKEANHPDGGGDDIITIDINFAQVRTSPTIVRALV</sequence>
<evidence type="ECO:0000313" key="2">
    <source>
        <dbReference type="Proteomes" id="UP000020595"/>
    </source>
</evidence>
<proteinExistence type="predicted"/>
<dbReference type="AlphaFoldDB" id="A0A009HZJ7"/>
<dbReference type="Pfam" id="PF18906">
    <property type="entry name" value="Phage_tube_2"/>
    <property type="match status" value="1"/>
</dbReference>
<dbReference type="PATRIC" id="fig|1310613.3.peg.3582"/>
<comment type="caution">
    <text evidence="1">The sequence shown here is derived from an EMBL/GenBank/DDBJ whole genome shotgun (WGS) entry which is preliminary data.</text>
</comment>
<dbReference type="EMBL" id="JEWH01000073">
    <property type="protein sequence ID" value="EXB03781.1"/>
    <property type="molecule type" value="Genomic_DNA"/>
</dbReference>
<organism evidence="1 2">
    <name type="scientific">Acinetobacter baumannii (strain 1295743)</name>
    <dbReference type="NCBI Taxonomy" id="1310613"/>
    <lineage>
        <taxon>Bacteria</taxon>
        <taxon>Pseudomonadati</taxon>
        <taxon>Pseudomonadota</taxon>
        <taxon>Gammaproteobacteria</taxon>
        <taxon>Moraxellales</taxon>
        <taxon>Moraxellaceae</taxon>
        <taxon>Acinetobacter</taxon>
        <taxon>Acinetobacter calcoaceticus/baumannii complex</taxon>
    </lineage>
</organism>
<protein>
    <submittedName>
        <fullName evidence="1">Uncharacterized protein</fullName>
    </submittedName>
</protein>